<dbReference type="Proteomes" id="UP000247755">
    <property type="component" value="Unassembled WGS sequence"/>
</dbReference>
<proteinExistence type="predicted"/>
<evidence type="ECO:0000313" key="2">
    <source>
        <dbReference type="EMBL" id="PXX21694.1"/>
    </source>
</evidence>
<sequence length="556" mass="60328">MILTQFVRLSTLVAATVIAPVGYAVPAFDTESDLDILNGLPVVTPDNQGVPAIMATLSPPRIALVVPNEPHLLVLQASPTTAAAPAHYRRLVEQSLRSQGTVVLKGSADALYDLKPEWIRVWPQANTIVLTSRMGTRVEGVREPHGNDPIPVVQLMASQIRQALAAERLLRQAAPVGAAARTKRAVLSHATTQDFRKNVDFSIRPTSPTETCTTFGNNLAANTFGRPLTADEQRALSLELGKWCQSGTLSHYQGGSGARAVPHWTYNEKPKLNLLTEWALIRSEDVLRPAQSKHYFWVKSVGEGAGTGFTRSLQDTATFSGNVMHGLMDVAIHGGWGNSYPSDPRSWSYPIGQAHWPDRDPELFGCDDGEFASVCPTGAQVVRLFPSDTFNNQVTVSQATQLAIGGTVGVTGTGSASPALAINASLTVTRTDVTTQSATVNLTSTQTSSARPYSRSTRWRPDVPAVWDYLIARRITGPFGAATPTAATLNPEYDVLWQIPLQPNRDKIMKFSLIYEAGWNNCVREACAGMNPPPDRTIQPQGRVFWQDTVAVDLRS</sequence>
<protein>
    <submittedName>
        <fullName evidence="2">Uncharacterized protein</fullName>
    </submittedName>
</protein>
<accession>A0A318HT93</accession>
<name>A0A318HT93_BURPY</name>
<dbReference type="EMBL" id="QJJY01000046">
    <property type="protein sequence ID" value="PXX21694.1"/>
    <property type="molecule type" value="Genomic_DNA"/>
</dbReference>
<dbReference type="AlphaFoldDB" id="A0A318HT93"/>
<gene>
    <name evidence="2" type="ORF">NA66_104612</name>
</gene>
<keyword evidence="1" id="KW-0732">Signal</keyword>
<reference evidence="2 3" key="1">
    <citation type="submission" date="2018-05" db="EMBL/GenBank/DDBJ databases">
        <title>Comparative genomics of bacterial root endophytes of switchgrass collected from native prairies over two seasons.</title>
        <authorList>
            <person name="Tang Y."/>
        </authorList>
    </citation>
    <scope>NUCLEOTIDE SEQUENCE [LARGE SCALE GENOMIC DNA]</scope>
    <source>
        <strain evidence="2 3">NFIX32</strain>
    </source>
</reference>
<feature type="chain" id="PRO_5016435199" evidence="1">
    <location>
        <begin position="25"/>
        <end position="556"/>
    </location>
</feature>
<feature type="signal peptide" evidence="1">
    <location>
        <begin position="1"/>
        <end position="24"/>
    </location>
</feature>
<evidence type="ECO:0000256" key="1">
    <source>
        <dbReference type="SAM" id="SignalP"/>
    </source>
</evidence>
<organism evidence="2 3">
    <name type="scientific">Burkholderia pyrrocinia</name>
    <name type="common">Pseudomonas pyrrocinia</name>
    <dbReference type="NCBI Taxonomy" id="60550"/>
    <lineage>
        <taxon>Bacteria</taxon>
        <taxon>Pseudomonadati</taxon>
        <taxon>Pseudomonadota</taxon>
        <taxon>Betaproteobacteria</taxon>
        <taxon>Burkholderiales</taxon>
        <taxon>Burkholderiaceae</taxon>
        <taxon>Burkholderia</taxon>
        <taxon>Burkholderia cepacia complex</taxon>
    </lineage>
</organism>
<comment type="caution">
    <text evidence="2">The sequence shown here is derived from an EMBL/GenBank/DDBJ whole genome shotgun (WGS) entry which is preliminary data.</text>
</comment>
<evidence type="ECO:0000313" key="3">
    <source>
        <dbReference type="Proteomes" id="UP000247755"/>
    </source>
</evidence>
<dbReference type="RefSeq" id="WP_256260766.1">
    <property type="nucleotide sequence ID" value="NZ_QJJY01000046.1"/>
</dbReference>